<comment type="caution">
    <text evidence="2">The sequence shown here is derived from an EMBL/GenBank/DDBJ whole genome shotgun (WGS) entry which is preliminary data.</text>
</comment>
<dbReference type="Pfam" id="PF11167">
    <property type="entry name" value="DUF2953"/>
    <property type="match status" value="1"/>
</dbReference>
<gene>
    <name evidence="2" type="ORF">IFO66_05060</name>
</gene>
<keyword evidence="3" id="KW-1185">Reference proteome</keyword>
<keyword evidence="1" id="KW-0472">Membrane</keyword>
<dbReference type="RefSeq" id="WP_192024069.1">
    <property type="nucleotide sequence ID" value="NZ_JACYTN010000002.1"/>
</dbReference>
<evidence type="ECO:0000256" key="1">
    <source>
        <dbReference type="SAM" id="Phobius"/>
    </source>
</evidence>
<evidence type="ECO:0000313" key="3">
    <source>
        <dbReference type="Proteomes" id="UP000634529"/>
    </source>
</evidence>
<feature type="transmembrane region" description="Helical" evidence="1">
    <location>
        <begin position="6"/>
        <end position="27"/>
    </location>
</feature>
<protein>
    <submittedName>
        <fullName evidence="2">DUF2953 domain-containing protein</fullName>
    </submittedName>
</protein>
<accession>A0ABR9AU69</accession>
<organism evidence="2 3">
    <name type="scientific">Paenibacillus arenosi</name>
    <dbReference type="NCBI Taxonomy" id="2774142"/>
    <lineage>
        <taxon>Bacteria</taxon>
        <taxon>Bacillati</taxon>
        <taxon>Bacillota</taxon>
        <taxon>Bacilli</taxon>
        <taxon>Bacillales</taxon>
        <taxon>Paenibacillaceae</taxon>
        <taxon>Paenibacillus</taxon>
    </lineage>
</organism>
<dbReference type="InterPro" id="IPR021338">
    <property type="entry name" value="DUF2953"/>
</dbReference>
<reference evidence="2 3" key="1">
    <citation type="submission" date="2020-09" db="EMBL/GenBank/DDBJ databases">
        <title>Paenibacillus sp. CAU 1523 isolated from sand of Haeundae Beach.</title>
        <authorList>
            <person name="Kim W."/>
        </authorList>
    </citation>
    <scope>NUCLEOTIDE SEQUENCE [LARGE SCALE GENOMIC DNA]</scope>
    <source>
        <strain evidence="2 3">CAU 1523</strain>
    </source>
</reference>
<feature type="transmembrane region" description="Helical" evidence="1">
    <location>
        <begin position="149"/>
        <end position="169"/>
    </location>
</feature>
<keyword evidence="1" id="KW-1133">Transmembrane helix</keyword>
<feature type="transmembrane region" description="Helical" evidence="1">
    <location>
        <begin position="189"/>
        <end position="211"/>
    </location>
</feature>
<name>A0ABR9AU69_9BACL</name>
<proteinExistence type="predicted"/>
<sequence>MSIWLWSFLLAAAIMIGFNVTVLMSHLEVKLVVSKQGKHERIWIGIRAVYGIVRWRYEIRSIQFQNFKQGFSMKSKQKEQSWAGKHKERMRNFVGPETIKKWNREFVRVAARTYGFEKWGLETLEHIEVDSYIWDTEYGTANAAHTGMLYGLAWALIGGVTGIITQLLTFRSLPDVEVVPRFDCPVFSTRFLCIGRIRVVHAIFAVIVLIFRIKRAEGGVKQWRSIQSKA</sequence>
<dbReference type="Proteomes" id="UP000634529">
    <property type="component" value="Unassembled WGS sequence"/>
</dbReference>
<keyword evidence="1" id="KW-0812">Transmembrane</keyword>
<evidence type="ECO:0000313" key="2">
    <source>
        <dbReference type="EMBL" id="MBD8497671.1"/>
    </source>
</evidence>
<dbReference type="EMBL" id="JACYTN010000002">
    <property type="protein sequence ID" value="MBD8497671.1"/>
    <property type="molecule type" value="Genomic_DNA"/>
</dbReference>